<dbReference type="PANTHER" id="PTHR30572">
    <property type="entry name" value="MEMBRANE COMPONENT OF TRANSPORTER-RELATED"/>
    <property type="match status" value="1"/>
</dbReference>
<dbReference type="Proteomes" id="UP000586947">
    <property type="component" value="Unassembled WGS sequence"/>
</dbReference>
<keyword evidence="8" id="KW-0732">Signal</keyword>
<comment type="similarity">
    <text evidence="6">Belongs to the ABC-4 integral membrane protein family.</text>
</comment>
<proteinExistence type="inferred from homology"/>
<gene>
    <name evidence="10" type="ORF">HNR20_004623</name>
</gene>
<keyword evidence="11" id="KW-1185">Reference proteome</keyword>
<feature type="signal peptide" evidence="8">
    <location>
        <begin position="1"/>
        <end position="32"/>
    </location>
</feature>
<name>A0A840W4U6_9ACTN</name>
<evidence type="ECO:0000256" key="8">
    <source>
        <dbReference type="SAM" id="SignalP"/>
    </source>
</evidence>
<dbReference type="PANTHER" id="PTHR30572:SF4">
    <property type="entry name" value="ABC TRANSPORTER PERMEASE YTRF"/>
    <property type="match status" value="1"/>
</dbReference>
<keyword evidence="4 7" id="KW-1133">Transmembrane helix</keyword>
<keyword evidence="2" id="KW-1003">Cell membrane</keyword>
<evidence type="ECO:0000256" key="4">
    <source>
        <dbReference type="ARBA" id="ARBA00022989"/>
    </source>
</evidence>
<evidence type="ECO:0000256" key="6">
    <source>
        <dbReference type="ARBA" id="ARBA00038076"/>
    </source>
</evidence>
<dbReference type="GO" id="GO:0022857">
    <property type="term" value="F:transmembrane transporter activity"/>
    <property type="evidence" value="ECO:0007669"/>
    <property type="project" value="TreeGrafter"/>
</dbReference>
<dbReference type="InterPro" id="IPR003838">
    <property type="entry name" value="ABC3_permease_C"/>
</dbReference>
<keyword evidence="3 7" id="KW-0812">Transmembrane</keyword>
<feature type="domain" description="ABC3 transporter permease C-terminal" evidence="9">
    <location>
        <begin position="290"/>
        <end position="394"/>
    </location>
</feature>
<accession>A0A840W4U6</accession>
<evidence type="ECO:0000256" key="7">
    <source>
        <dbReference type="SAM" id="Phobius"/>
    </source>
</evidence>
<feature type="transmembrane region" description="Helical" evidence="7">
    <location>
        <begin position="885"/>
        <end position="907"/>
    </location>
</feature>
<evidence type="ECO:0000313" key="10">
    <source>
        <dbReference type="EMBL" id="MBB5480118.1"/>
    </source>
</evidence>
<dbReference type="Pfam" id="PF02687">
    <property type="entry name" value="FtsX"/>
    <property type="match status" value="1"/>
</dbReference>
<dbReference type="InterPro" id="IPR050250">
    <property type="entry name" value="Macrolide_Exporter_MacB"/>
</dbReference>
<feature type="transmembrane region" description="Helical" evidence="7">
    <location>
        <begin position="288"/>
        <end position="309"/>
    </location>
</feature>
<keyword evidence="5 7" id="KW-0472">Membrane</keyword>
<feature type="transmembrane region" description="Helical" evidence="7">
    <location>
        <begin position="374"/>
        <end position="395"/>
    </location>
</feature>
<feature type="transmembrane region" description="Helical" evidence="7">
    <location>
        <begin position="329"/>
        <end position="362"/>
    </location>
</feature>
<feature type="transmembrane region" description="Helical" evidence="7">
    <location>
        <begin position="500"/>
        <end position="517"/>
    </location>
</feature>
<reference evidence="10 11" key="1">
    <citation type="submission" date="2020-08" db="EMBL/GenBank/DDBJ databases">
        <title>Sequencing the genomes of 1000 actinobacteria strains.</title>
        <authorList>
            <person name="Klenk H.-P."/>
        </authorList>
    </citation>
    <scope>NUCLEOTIDE SEQUENCE [LARGE SCALE GENOMIC DNA]</scope>
    <source>
        <strain evidence="10 11">DSM 103125</strain>
    </source>
</reference>
<evidence type="ECO:0000256" key="3">
    <source>
        <dbReference type="ARBA" id="ARBA00022692"/>
    </source>
</evidence>
<dbReference type="AlphaFoldDB" id="A0A840W4U6"/>
<feature type="chain" id="PRO_5038929288" description="ABC3 transporter permease C-terminal domain-containing protein" evidence="8">
    <location>
        <begin position="33"/>
        <end position="1012"/>
    </location>
</feature>
<sequence>MLAVIWGALTARRAQALAVLLLAVLASAAAAAAPSYVAAAGQALASYELSRASPNELRVRLADPVEFPGMPGDPTRTLFAGKVKRLTPAGFDVVLGAQSGGVAAGRAGTVTSNLTFRAGVCERVTVAGACPRATSKGQLPEVMVSTHTAARLGVVVGDQFTFGAVPVRVAGVYRPLDVTDPFWLGGEYIRPPAAGSATTSTAGSAEDAIFTAETAPLADEQAIVYRSTADLYVTERLLDSRSVQELRAAVTLLERDGGREGLGAGTTLPGLLDRVTVQRGQLADGVTLGAGLLVLLCWLVLFVAISSAADQRRPEQGLLLLRGVQRRRLWALAIGEHAVPALIAIPLGCLGGVAAATLLAAHTLPAPADVTVDATAIGFAAIGAAGALAAVLLAQARMLSAPVVDLLRRVPARVRGWRATIGDVVAVSVAVAAVVQLRSGGSPSGLALLAPVAGALAAAVLLARIAMITGAAVGAALLARGRTAAGLALVQVARQPRFRPLIALLTVVVAMLAFTAATSEVASAAYRDRATVEVGAPRVVEVDATSRSHLLSAVRAADPDGRFAMAAVVSGSAFAAGTPLLAVDSDRLAAVAAPHSSYGVSLADVTRKIRPAAPGEPVHLRGRLLTVVSSADFDAEVFGGNRVRLALTVSSANGTRVVVARDDIKPGRKDYVLQVPECAQGCRLVKIEIVAPVVSSQLEIHFEELRTGDEDGGRETVVLTGAQFADPKRWRLSDPNETFLSAMNGPDAALVMEVMENRRATPAGISVNDAPFPLPGYLTRSTGTPLGAAHPYDGVDGTPTTALVGGVADRLPRLGGAGLVVDLEYADRLAVASQNGNEEVWLAGAAPVDVLDRLRAQGLVVKSDRTITHVRQDFDRQGAALALRFNVFAALAGVLIGAAGLIAMAAAEQRTRVAMLVALRRQGLSPRAVRGGYGWPVAVAAVSGGLVTLVIWLLTRSGQRVFSDGRSPVPLPEWPDVGRLLLFTVPTVTLFALTAVVLGRIVAAAVRRRSGQ</sequence>
<dbReference type="EMBL" id="JACHDP010000001">
    <property type="protein sequence ID" value="MBB5480118.1"/>
    <property type="molecule type" value="Genomic_DNA"/>
</dbReference>
<dbReference type="GO" id="GO:0005886">
    <property type="term" value="C:plasma membrane"/>
    <property type="evidence" value="ECO:0007669"/>
    <property type="project" value="UniProtKB-SubCell"/>
</dbReference>
<feature type="transmembrane region" description="Helical" evidence="7">
    <location>
        <begin position="928"/>
        <end position="954"/>
    </location>
</feature>
<feature type="transmembrane region" description="Helical" evidence="7">
    <location>
        <begin position="980"/>
        <end position="1006"/>
    </location>
</feature>
<feature type="transmembrane region" description="Helical" evidence="7">
    <location>
        <begin position="455"/>
        <end position="479"/>
    </location>
</feature>
<dbReference type="RefSeq" id="WP_184183624.1">
    <property type="nucleotide sequence ID" value="NZ_BMNF01000005.1"/>
</dbReference>
<evidence type="ECO:0000259" key="9">
    <source>
        <dbReference type="Pfam" id="PF02687"/>
    </source>
</evidence>
<evidence type="ECO:0000256" key="2">
    <source>
        <dbReference type="ARBA" id="ARBA00022475"/>
    </source>
</evidence>
<evidence type="ECO:0000256" key="5">
    <source>
        <dbReference type="ARBA" id="ARBA00023136"/>
    </source>
</evidence>
<feature type="transmembrane region" description="Helical" evidence="7">
    <location>
        <begin position="416"/>
        <end position="435"/>
    </location>
</feature>
<comment type="caution">
    <text evidence="10">The sequence shown here is derived from an EMBL/GenBank/DDBJ whole genome shotgun (WGS) entry which is preliminary data.</text>
</comment>
<comment type="subcellular location">
    <subcellularLocation>
        <location evidence="1">Cell membrane</location>
        <topology evidence="1">Multi-pass membrane protein</topology>
    </subcellularLocation>
</comment>
<organism evidence="10 11">
    <name type="scientific">Micromonospora parathelypteridis</name>
    <dbReference type="NCBI Taxonomy" id="1839617"/>
    <lineage>
        <taxon>Bacteria</taxon>
        <taxon>Bacillati</taxon>
        <taxon>Actinomycetota</taxon>
        <taxon>Actinomycetes</taxon>
        <taxon>Micromonosporales</taxon>
        <taxon>Micromonosporaceae</taxon>
        <taxon>Micromonospora</taxon>
    </lineage>
</organism>
<evidence type="ECO:0000256" key="1">
    <source>
        <dbReference type="ARBA" id="ARBA00004651"/>
    </source>
</evidence>
<protein>
    <recommendedName>
        <fullName evidence="9">ABC3 transporter permease C-terminal domain-containing protein</fullName>
    </recommendedName>
</protein>
<evidence type="ECO:0000313" key="11">
    <source>
        <dbReference type="Proteomes" id="UP000586947"/>
    </source>
</evidence>